<keyword evidence="2" id="KW-1185">Reference proteome</keyword>
<comment type="caution">
    <text evidence="1">The sequence shown here is derived from an EMBL/GenBank/DDBJ whole genome shotgun (WGS) entry which is preliminary data.</text>
</comment>
<dbReference type="PANTHER" id="PTHR33332">
    <property type="entry name" value="REVERSE TRANSCRIPTASE DOMAIN-CONTAINING PROTEIN"/>
    <property type="match status" value="1"/>
</dbReference>
<sequence length="350" mass="39341">MCACSPESLGCIKRSLASRSREVILPLYSALVRPHLEYCLQLWGPCRGWSESALHSSGAGEAHRHSPQYKKDVDLLEQGAYKKDGERLFNKACSDRTRDNGFKLKEGKFRLDIRKKFFTMRVVRHWNRLPREAVDVPSLEVFKRWAALGIALPQVLRQIFLMKLEIYQHLSHFCPFQVLNQYHWPVVNHRMVEVGRDLWRSSGPTPLCQQGHLEPVAQDHVQTAFEHLQGGRLHNLPGQPVPAKQSQLSQPFLIGEMLQSFHHLCGPALDSLQYVHVSLVLGSPELDTGLQTPRSVKKEGKEVHLGAGAEIPLQPVEKTMVKQIVPLQPMEVYGGADIHSAAHGGPHTGA</sequence>
<dbReference type="EMBL" id="JAUNZN010000018">
    <property type="protein sequence ID" value="KAK4810494.1"/>
    <property type="molecule type" value="Genomic_DNA"/>
</dbReference>
<gene>
    <name evidence="1" type="ORF">QYF61_004274</name>
</gene>
<feature type="non-terminal residue" evidence="1">
    <location>
        <position position="350"/>
    </location>
</feature>
<accession>A0AAN7MPR8</accession>
<evidence type="ECO:0000313" key="1">
    <source>
        <dbReference type="EMBL" id="KAK4810494.1"/>
    </source>
</evidence>
<protein>
    <submittedName>
        <fullName evidence="1">Uncharacterized protein</fullName>
    </submittedName>
</protein>
<dbReference type="Proteomes" id="UP001333110">
    <property type="component" value="Unassembled WGS sequence"/>
</dbReference>
<proteinExistence type="predicted"/>
<reference evidence="1 2" key="1">
    <citation type="journal article" date="2023" name="J. Hered.">
        <title>Chromosome-level genome of the wood stork (Mycteria americana) provides insight into avian chromosome evolution.</title>
        <authorList>
            <person name="Flamio R. Jr."/>
            <person name="Ramstad K.M."/>
        </authorList>
    </citation>
    <scope>NUCLEOTIDE SEQUENCE [LARGE SCALE GENOMIC DNA]</scope>
    <source>
        <strain evidence="1">JAX WOST 10</strain>
    </source>
</reference>
<evidence type="ECO:0000313" key="2">
    <source>
        <dbReference type="Proteomes" id="UP001333110"/>
    </source>
</evidence>
<name>A0AAN7MPR8_MYCAM</name>
<dbReference type="AlphaFoldDB" id="A0AAN7MPR8"/>
<organism evidence="1 2">
    <name type="scientific">Mycteria americana</name>
    <name type="common">Wood stork</name>
    <dbReference type="NCBI Taxonomy" id="33587"/>
    <lineage>
        <taxon>Eukaryota</taxon>
        <taxon>Metazoa</taxon>
        <taxon>Chordata</taxon>
        <taxon>Craniata</taxon>
        <taxon>Vertebrata</taxon>
        <taxon>Euteleostomi</taxon>
        <taxon>Archelosauria</taxon>
        <taxon>Archosauria</taxon>
        <taxon>Dinosauria</taxon>
        <taxon>Saurischia</taxon>
        <taxon>Theropoda</taxon>
        <taxon>Coelurosauria</taxon>
        <taxon>Aves</taxon>
        <taxon>Neognathae</taxon>
        <taxon>Neoaves</taxon>
        <taxon>Aequornithes</taxon>
        <taxon>Ciconiiformes</taxon>
        <taxon>Ciconiidae</taxon>
        <taxon>Mycteria</taxon>
    </lineage>
</organism>